<gene>
    <name evidence="13" type="ORF">GCM10017621_07670</name>
</gene>
<dbReference type="Gene3D" id="1.20.120.160">
    <property type="entry name" value="HPT domain"/>
    <property type="match status" value="1"/>
</dbReference>
<dbReference type="CDD" id="cd16916">
    <property type="entry name" value="HATPase_CheA-like"/>
    <property type="match status" value="1"/>
</dbReference>
<dbReference type="EC" id="2.7.13.3" evidence="2"/>
<evidence type="ECO:0000256" key="6">
    <source>
        <dbReference type="ARBA" id="ARBA00022777"/>
    </source>
</evidence>
<dbReference type="Gene3D" id="3.30.565.10">
    <property type="entry name" value="Histidine kinase-like ATPase, C-terminal domain"/>
    <property type="match status" value="1"/>
</dbReference>
<evidence type="ECO:0000256" key="4">
    <source>
        <dbReference type="ARBA" id="ARBA00022553"/>
    </source>
</evidence>
<evidence type="ECO:0000259" key="11">
    <source>
        <dbReference type="PROSITE" id="PS50851"/>
    </source>
</evidence>
<dbReference type="InterPro" id="IPR051315">
    <property type="entry name" value="Bact_Chemotaxis_CheA"/>
</dbReference>
<dbReference type="InterPro" id="IPR036890">
    <property type="entry name" value="HATPase_C_sf"/>
</dbReference>
<dbReference type="PROSITE" id="PS50109">
    <property type="entry name" value="HIS_KIN"/>
    <property type="match status" value="1"/>
</dbReference>
<proteinExistence type="predicted"/>
<dbReference type="Pfam" id="PF02518">
    <property type="entry name" value="HATPase_c"/>
    <property type="match status" value="1"/>
</dbReference>
<comment type="catalytic activity">
    <reaction evidence="1">
        <text>ATP + protein L-histidine = ADP + protein N-phospho-L-histidine.</text>
        <dbReference type="EC" id="2.7.13.3"/>
    </reaction>
</comment>
<evidence type="ECO:0000256" key="3">
    <source>
        <dbReference type="ARBA" id="ARBA00021495"/>
    </source>
</evidence>
<sequence length="928" mass="99883">MDDLISEFLTETAESLDVIDAELVRFENNPEDRAILDNIFRLLHTIKGTCGFLGLPRLEAVAHAGETLLGKFRDGELAVSPPMVTLVLEAIDQIKVLLESLEETGAEPAGEDSALISKLEDAAMGKLEGAVQPDAPQKPENWDEDLGRELRPGEVSLADLEAAFQNADVEPANDPGDAAPAESAPVQHLGVGDFDPELGRELRPGEVSAAELEAAFMSADVEPGYAPEPPKAFITDDMSHEEALQSAMAELKGVDHVAGGEGGPRVQQTVRVTVDVLEGLMTTVSELVLTRNQLMQTIRGMEDEELKGPLQRLSAVTGELQDGVMKTRMQPIGDAWRKLPRIIRDVSTDLGKKIELVMEGQDTELDRQVLELIKDPLTHMVRNSADHGLEMPADRVKAGKPEKGRIKLSAYHEGGHIIISISDDGKGLDTKRIGEKALEKGLTTHDELERMTEAQIHRFIFAPGFSTAAKVTNLSGRGVGMDVVRTNIEQIGGVVDVASTAGRGSHFSIKIPLTLAIVSALIVGCDEQRFAIPQLAVRELVRVGAGSEHTVEKLHGARVMRLRDRLMPIVDLHDVLGVGEAYSGGEDEAAFVVVLDAGGRNVGLVVDNVLDTEEIVVKPLSESLRNVSAYSGATILGDGSVIMILDPNGLAGEIVSAMEEEAVNDMASASVTELAQQTQRLLLVRAGGTEPKAVPLALVTRLEEFEPDTIETTNGRQVVQYRGRLMPIVPLGAEIRCTEGQRLPVLVFAENHTAIGLAVDQIVDVVEERVDMQMSSDKQGVIGSAIIKGKATDVVDIAWYLDQSRASDIQRRSASRRRKVLLVDADAFARRMIAPLLAAAGYDVTPAGGMHEVKSIAEAGEHFDALVGDPAALDRIRNEGMWTNLPALAVTDWPEDTPADGLTVVLPRSDRGALIAALDEVSQEEKVA</sequence>
<dbReference type="InterPro" id="IPR036641">
    <property type="entry name" value="HPT_dom_sf"/>
</dbReference>
<evidence type="ECO:0000259" key="12">
    <source>
        <dbReference type="PROSITE" id="PS50894"/>
    </source>
</evidence>
<dbReference type="InterPro" id="IPR036097">
    <property type="entry name" value="HisK_dim/P_sf"/>
</dbReference>
<evidence type="ECO:0000256" key="1">
    <source>
        <dbReference type="ARBA" id="ARBA00000085"/>
    </source>
</evidence>
<dbReference type="InterPro" id="IPR011006">
    <property type="entry name" value="CheY-like_superfamily"/>
</dbReference>
<keyword evidence="14" id="KW-1185">Reference proteome</keyword>
<dbReference type="Gene3D" id="1.10.287.560">
    <property type="entry name" value="Histidine kinase CheA-like, homodimeric domain"/>
    <property type="match status" value="1"/>
</dbReference>
<dbReference type="SMART" id="SM00387">
    <property type="entry name" value="HATPase_c"/>
    <property type="match status" value="1"/>
</dbReference>
<evidence type="ECO:0000313" key="13">
    <source>
        <dbReference type="EMBL" id="GLK51259.1"/>
    </source>
</evidence>
<dbReference type="InterPro" id="IPR005467">
    <property type="entry name" value="His_kinase_dom"/>
</dbReference>
<dbReference type="InterPro" id="IPR037006">
    <property type="entry name" value="CheA-like_homodim_sf"/>
</dbReference>
<organism evidence="13 14">
    <name type="scientific">Maricaulis virginensis</name>
    <dbReference type="NCBI Taxonomy" id="144022"/>
    <lineage>
        <taxon>Bacteria</taxon>
        <taxon>Pseudomonadati</taxon>
        <taxon>Pseudomonadota</taxon>
        <taxon>Alphaproteobacteria</taxon>
        <taxon>Maricaulales</taxon>
        <taxon>Maricaulaceae</taxon>
        <taxon>Maricaulis</taxon>
    </lineage>
</organism>
<dbReference type="GO" id="GO:0006935">
    <property type="term" value="P:chemotaxis"/>
    <property type="evidence" value="ECO:0007669"/>
    <property type="project" value="InterPro"/>
</dbReference>
<evidence type="ECO:0000313" key="14">
    <source>
        <dbReference type="Proteomes" id="UP001143486"/>
    </source>
</evidence>
<keyword evidence="4 9" id="KW-0597">Phosphoprotein</keyword>
<dbReference type="Gene3D" id="2.30.30.40">
    <property type="entry name" value="SH3 Domains"/>
    <property type="match status" value="1"/>
</dbReference>
<dbReference type="Pfam" id="PF01584">
    <property type="entry name" value="CheW"/>
    <property type="match status" value="2"/>
</dbReference>
<keyword evidence="5" id="KW-0808">Transferase</keyword>
<feature type="domain" description="HPt" evidence="12">
    <location>
        <begin position="1"/>
        <end position="101"/>
    </location>
</feature>
<dbReference type="SUPFAM" id="SSF52172">
    <property type="entry name" value="CheY-like"/>
    <property type="match status" value="1"/>
</dbReference>
<dbReference type="InterPro" id="IPR036061">
    <property type="entry name" value="CheW-like_dom_sf"/>
</dbReference>
<dbReference type="GO" id="GO:0000155">
    <property type="term" value="F:phosphorelay sensor kinase activity"/>
    <property type="evidence" value="ECO:0007669"/>
    <property type="project" value="InterPro"/>
</dbReference>
<dbReference type="InterPro" id="IPR002545">
    <property type="entry name" value="CheW-lke_dom"/>
</dbReference>
<dbReference type="SMART" id="SM01231">
    <property type="entry name" value="H-kinase_dim"/>
    <property type="match status" value="1"/>
</dbReference>
<reference evidence="13" key="2">
    <citation type="submission" date="2023-01" db="EMBL/GenBank/DDBJ databases">
        <authorList>
            <person name="Sun Q."/>
            <person name="Evtushenko L."/>
        </authorList>
    </citation>
    <scope>NUCLEOTIDE SEQUENCE</scope>
    <source>
        <strain evidence="13">VKM B-1513</strain>
    </source>
</reference>
<dbReference type="GO" id="GO:0005737">
    <property type="term" value="C:cytoplasm"/>
    <property type="evidence" value="ECO:0007669"/>
    <property type="project" value="InterPro"/>
</dbReference>
<dbReference type="SUPFAM" id="SSF47226">
    <property type="entry name" value="Histidine-containing phosphotransfer domain, HPT domain"/>
    <property type="match status" value="1"/>
</dbReference>
<evidence type="ECO:0000256" key="5">
    <source>
        <dbReference type="ARBA" id="ARBA00022679"/>
    </source>
</evidence>
<evidence type="ECO:0000256" key="8">
    <source>
        <dbReference type="ARBA" id="ARBA00035100"/>
    </source>
</evidence>
<dbReference type="PROSITE" id="PS50894">
    <property type="entry name" value="HPT"/>
    <property type="match status" value="1"/>
</dbReference>
<evidence type="ECO:0000256" key="2">
    <source>
        <dbReference type="ARBA" id="ARBA00012438"/>
    </source>
</evidence>
<dbReference type="Proteomes" id="UP001143486">
    <property type="component" value="Unassembled WGS sequence"/>
</dbReference>
<dbReference type="FunFam" id="3.30.565.10:FF:000016">
    <property type="entry name" value="Chemotaxis protein CheA, putative"/>
    <property type="match status" value="1"/>
</dbReference>
<dbReference type="PRINTS" id="PR00344">
    <property type="entry name" value="BCTRLSENSOR"/>
</dbReference>
<feature type="domain" description="CheW-like" evidence="11">
    <location>
        <begin position="678"/>
        <end position="806"/>
    </location>
</feature>
<dbReference type="Pfam" id="PF01627">
    <property type="entry name" value="Hpt"/>
    <property type="match status" value="1"/>
</dbReference>
<dbReference type="PROSITE" id="PS50851">
    <property type="entry name" value="CHEW"/>
    <property type="match status" value="2"/>
</dbReference>
<evidence type="ECO:0000259" key="10">
    <source>
        <dbReference type="PROSITE" id="PS50109"/>
    </source>
</evidence>
<dbReference type="EMBL" id="BSFE01000002">
    <property type="protein sequence ID" value="GLK51259.1"/>
    <property type="molecule type" value="Genomic_DNA"/>
</dbReference>
<feature type="domain" description="CheW-like" evidence="11">
    <location>
        <begin position="517"/>
        <end position="656"/>
    </location>
</feature>
<protein>
    <recommendedName>
        <fullName evidence="3">Chemotaxis protein CheA</fullName>
        <ecNumber evidence="2">2.7.13.3</ecNumber>
    </recommendedName>
</protein>
<dbReference type="Pfam" id="PF02895">
    <property type="entry name" value="H-kinase_dim"/>
    <property type="match status" value="1"/>
</dbReference>
<reference evidence="13" key="1">
    <citation type="journal article" date="2014" name="Int. J. Syst. Evol. Microbiol.">
        <title>Complete genome sequence of Corynebacterium casei LMG S-19264T (=DSM 44701T), isolated from a smear-ripened cheese.</title>
        <authorList>
            <consortium name="US DOE Joint Genome Institute (JGI-PGF)"/>
            <person name="Walter F."/>
            <person name="Albersmeier A."/>
            <person name="Kalinowski J."/>
            <person name="Ruckert C."/>
        </authorList>
    </citation>
    <scope>NUCLEOTIDE SEQUENCE</scope>
    <source>
        <strain evidence="13">VKM B-1513</strain>
    </source>
</reference>
<dbReference type="Gene3D" id="2.40.50.180">
    <property type="entry name" value="CheA-289, Domain 4"/>
    <property type="match status" value="1"/>
</dbReference>
<accession>A0A9W6IKN6</accession>
<dbReference type="CDD" id="cd00088">
    <property type="entry name" value="HPT"/>
    <property type="match status" value="1"/>
</dbReference>
<dbReference type="SUPFAM" id="SSF47384">
    <property type="entry name" value="Homodimeric domain of signal transducing histidine kinase"/>
    <property type="match status" value="1"/>
</dbReference>
<feature type="modified residue" description="Phosphohistidine" evidence="9">
    <location>
        <position position="44"/>
    </location>
</feature>
<dbReference type="InterPro" id="IPR003594">
    <property type="entry name" value="HATPase_dom"/>
</dbReference>
<dbReference type="InterPro" id="IPR008207">
    <property type="entry name" value="Sig_transdc_His_kin_Hpt_dom"/>
</dbReference>
<feature type="domain" description="Histidine kinase" evidence="10">
    <location>
        <begin position="265"/>
        <end position="515"/>
    </location>
</feature>
<dbReference type="AlphaFoldDB" id="A0A9W6IKN6"/>
<evidence type="ECO:0000256" key="7">
    <source>
        <dbReference type="ARBA" id="ARBA00023012"/>
    </source>
</evidence>
<dbReference type="SUPFAM" id="SSF50341">
    <property type="entry name" value="CheW-like"/>
    <property type="match status" value="2"/>
</dbReference>
<dbReference type="SMART" id="SM00073">
    <property type="entry name" value="HPT"/>
    <property type="match status" value="1"/>
</dbReference>
<evidence type="ECO:0000256" key="9">
    <source>
        <dbReference type="PROSITE-ProRule" id="PRU00110"/>
    </source>
</evidence>
<name>A0A9W6IKN6_9PROT</name>
<comment type="function">
    <text evidence="8">Involved in the transmission of sensory signals from the chemoreceptors to the flagellar motors. CheA is autophosphorylated; it can transfer its phosphate group to either CheB or CheY.</text>
</comment>
<dbReference type="PANTHER" id="PTHR43395:SF1">
    <property type="entry name" value="CHEMOTAXIS PROTEIN CHEA"/>
    <property type="match status" value="1"/>
</dbReference>
<dbReference type="PANTHER" id="PTHR43395">
    <property type="entry name" value="SENSOR HISTIDINE KINASE CHEA"/>
    <property type="match status" value="1"/>
</dbReference>
<dbReference type="InterPro" id="IPR004105">
    <property type="entry name" value="CheA-like_dim"/>
</dbReference>
<dbReference type="RefSeq" id="WP_271185645.1">
    <property type="nucleotide sequence ID" value="NZ_BSFE01000002.1"/>
</dbReference>
<keyword evidence="7" id="KW-0902">Two-component regulatory system</keyword>
<dbReference type="SUPFAM" id="SSF55874">
    <property type="entry name" value="ATPase domain of HSP90 chaperone/DNA topoisomerase II/histidine kinase"/>
    <property type="match status" value="1"/>
</dbReference>
<keyword evidence="6" id="KW-0418">Kinase</keyword>
<dbReference type="InterPro" id="IPR004358">
    <property type="entry name" value="Sig_transdc_His_kin-like_C"/>
</dbReference>
<dbReference type="SMART" id="SM00260">
    <property type="entry name" value="CheW"/>
    <property type="match status" value="1"/>
</dbReference>
<comment type="caution">
    <text evidence="13">The sequence shown here is derived from an EMBL/GenBank/DDBJ whole genome shotgun (WGS) entry which is preliminary data.</text>
</comment>
<dbReference type="CDD" id="cd00731">
    <property type="entry name" value="CheA_reg"/>
    <property type="match status" value="1"/>
</dbReference>